<dbReference type="Proteomes" id="UP000600247">
    <property type="component" value="Unassembled WGS sequence"/>
</dbReference>
<dbReference type="GO" id="GO:0007165">
    <property type="term" value="P:signal transduction"/>
    <property type="evidence" value="ECO:0007669"/>
    <property type="project" value="InterPro"/>
</dbReference>
<dbReference type="AlphaFoldDB" id="A0A917GN59"/>
<proteinExistence type="predicted"/>
<dbReference type="InterPro" id="IPR002545">
    <property type="entry name" value="CheW-lke_dom"/>
</dbReference>
<dbReference type="Pfam" id="PF01584">
    <property type="entry name" value="CheW"/>
    <property type="match status" value="1"/>
</dbReference>
<dbReference type="PANTHER" id="PTHR22617">
    <property type="entry name" value="CHEMOTAXIS SENSOR HISTIDINE KINASE-RELATED"/>
    <property type="match status" value="1"/>
</dbReference>
<evidence type="ECO:0000313" key="3">
    <source>
        <dbReference type="Proteomes" id="UP000600247"/>
    </source>
</evidence>
<feature type="domain" description="CheW-like" evidence="1">
    <location>
        <begin position="4"/>
        <end position="140"/>
    </location>
</feature>
<dbReference type="SUPFAM" id="SSF50341">
    <property type="entry name" value="CheW-like"/>
    <property type="match status" value="1"/>
</dbReference>
<dbReference type="Gene3D" id="2.30.30.40">
    <property type="entry name" value="SH3 Domains"/>
    <property type="match status" value="1"/>
</dbReference>
<dbReference type="InterPro" id="IPR039315">
    <property type="entry name" value="CheW"/>
</dbReference>
<evidence type="ECO:0000259" key="1">
    <source>
        <dbReference type="PROSITE" id="PS50851"/>
    </source>
</evidence>
<evidence type="ECO:0000313" key="2">
    <source>
        <dbReference type="EMBL" id="GGG52374.1"/>
    </source>
</evidence>
<dbReference type="InterPro" id="IPR036061">
    <property type="entry name" value="CheW-like_dom_sf"/>
</dbReference>
<name>A0A917GN59_9BACL</name>
<dbReference type="PANTHER" id="PTHR22617:SF23">
    <property type="entry name" value="CHEMOTAXIS PROTEIN CHEW"/>
    <property type="match status" value="1"/>
</dbReference>
<sequence>MSAPMRYVQFGIGGESYAIPIQEVSEIIRVQAITAIPAGREDMIGVIELREKVVPIISLRKAFGLPDVPPMKQARIVVVRRGMEHIGIVVDCVYKIANVSGITASPERFGRRNGHYLSGMCLTDMGMVALLDMDRLLLHG</sequence>
<keyword evidence="3" id="KW-1185">Reference proteome</keyword>
<accession>A0A917GN59</accession>
<dbReference type="GO" id="GO:0005829">
    <property type="term" value="C:cytosol"/>
    <property type="evidence" value="ECO:0007669"/>
    <property type="project" value="TreeGrafter"/>
</dbReference>
<dbReference type="PROSITE" id="PS50851">
    <property type="entry name" value="CHEW"/>
    <property type="match status" value="1"/>
</dbReference>
<dbReference type="RefSeq" id="WP_188887029.1">
    <property type="nucleotide sequence ID" value="NZ_BMHY01000001.1"/>
</dbReference>
<dbReference type="Gene3D" id="2.40.50.180">
    <property type="entry name" value="CheA-289, Domain 4"/>
    <property type="match status" value="1"/>
</dbReference>
<protein>
    <submittedName>
        <fullName evidence="2">Chemotaxis protein CheW</fullName>
    </submittedName>
</protein>
<reference evidence="2 3" key="1">
    <citation type="journal article" date="2014" name="Int. J. Syst. Evol. Microbiol.">
        <title>Complete genome sequence of Corynebacterium casei LMG S-19264T (=DSM 44701T), isolated from a smear-ripened cheese.</title>
        <authorList>
            <consortium name="US DOE Joint Genome Institute (JGI-PGF)"/>
            <person name="Walter F."/>
            <person name="Albersmeier A."/>
            <person name="Kalinowski J."/>
            <person name="Ruckert C."/>
        </authorList>
    </citation>
    <scope>NUCLEOTIDE SEQUENCE [LARGE SCALE GENOMIC DNA]</scope>
    <source>
        <strain evidence="2 3">CGMCC 1.15286</strain>
    </source>
</reference>
<gene>
    <name evidence="2" type="ORF">GCM10010918_01340</name>
</gene>
<dbReference type="SMART" id="SM00260">
    <property type="entry name" value="CheW"/>
    <property type="match status" value="1"/>
</dbReference>
<dbReference type="EMBL" id="BMHY01000001">
    <property type="protein sequence ID" value="GGG52374.1"/>
    <property type="molecule type" value="Genomic_DNA"/>
</dbReference>
<dbReference type="GO" id="GO:0006935">
    <property type="term" value="P:chemotaxis"/>
    <property type="evidence" value="ECO:0007669"/>
    <property type="project" value="InterPro"/>
</dbReference>
<comment type="caution">
    <text evidence="2">The sequence shown here is derived from an EMBL/GenBank/DDBJ whole genome shotgun (WGS) entry which is preliminary data.</text>
</comment>
<organism evidence="2 3">
    <name type="scientific">Paenibacillus radicis</name>
    <name type="common">ex Gao et al. 2016</name>
    <dbReference type="NCBI Taxonomy" id="1737354"/>
    <lineage>
        <taxon>Bacteria</taxon>
        <taxon>Bacillati</taxon>
        <taxon>Bacillota</taxon>
        <taxon>Bacilli</taxon>
        <taxon>Bacillales</taxon>
        <taxon>Paenibacillaceae</taxon>
        <taxon>Paenibacillus</taxon>
    </lineage>
</organism>